<evidence type="ECO:0000256" key="1">
    <source>
        <dbReference type="SAM" id="MobiDB-lite"/>
    </source>
</evidence>
<reference evidence="2" key="1">
    <citation type="journal article" date="2013" name="Nature">
        <title>Draft genome of the wheat A-genome progenitor Triticum urartu.</title>
        <authorList>
            <person name="Ling H.Q."/>
            <person name="Zhao S."/>
            <person name="Liu D."/>
            <person name="Wang J."/>
            <person name="Sun H."/>
            <person name="Zhang C."/>
            <person name="Fan H."/>
            <person name="Li D."/>
            <person name="Dong L."/>
            <person name="Tao Y."/>
            <person name="Gao C."/>
            <person name="Wu H."/>
            <person name="Li Y."/>
            <person name="Cui Y."/>
            <person name="Guo X."/>
            <person name="Zheng S."/>
            <person name="Wang B."/>
            <person name="Yu K."/>
            <person name="Liang Q."/>
            <person name="Yang W."/>
            <person name="Lou X."/>
            <person name="Chen J."/>
            <person name="Feng M."/>
            <person name="Jian J."/>
            <person name="Zhang X."/>
            <person name="Luo G."/>
            <person name="Jiang Y."/>
            <person name="Liu J."/>
            <person name="Wang Z."/>
            <person name="Sha Y."/>
            <person name="Zhang B."/>
            <person name="Wu H."/>
            <person name="Tang D."/>
            <person name="Shen Q."/>
            <person name="Xue P."/>
            <person name="Zou S."/>
            <person name="Wang X."/>
            <person name="Liu X."/>
            <person name="Wang F."/>
            <person name="Yang Y."/>
            <person name="An X."/>
            <person name="Dong Z."/>
            <person name="Zhang K."/>
            <person name="Zhang X."/>
            <person name="Luo M.C."/>
            <person name="Dvorak J."/>
            <person name="Tong Y."/>
            <person name="Wang J."/>
            <person name="Yang H."/>
            <person name="Li Z."/>
            <person name="Wang D."/>
            <person name="Zhang A."/>
            <person name="Wang J."/>
        </authorList>
    </citation>
    <scope>NUCLEOTIDE SEQUENCE</scope>
</reference>
<protein>
    <submittedName>
        <fullName evidence="2">Uncharacterized protein</fullName>
    </submittedName>
</protein>
<dbReference type="AlphaFoldDB" id="M7YW53"/>
<dbReference type="EMBL" id="KD175843">
    <property type="protein sequence ID" value="EMS54978.1"/>
    <property type="molecule type" value="Genomic_DNA"/>
</dbReference>
<organism evidence="2">
    <name type="scientific">Triticum urartu</name>
    <name type="common">Red wild einkorn</name>
    <name type="synonym">Crithodium urartu</name>
    <dbReference type="NCBI Taxonomy" id="4572"/>
    <lineage>
        <taxon>Eukaryota</taxon>
        <taxon>Viridiplantae</taxon>
        <taxon>Streptophyta</taxon>
        <taxon>Embryophyta</taxon>
        <taxon>Tracheophyta</taxon>
        <taxon>Spermatophyta</taxon>
        <taxon>Magnoliopsida</taxon>
        <taxon>Liliopsida</taxon>
        <taxon>Poales</taxon>
        <taxon>Poaceae</taxon>
        <taxon>BOP clade</taxon>
        <taxon>Pooideae</taxon>
        <taxon>Triticodae</taxon>
        <taxon>Triticeae</taxon>
        <taxon>Triticinae</taxon>
        <taxon>Triticum</taxon>
    </lineage>
</organism>
<feature type="compositionally biased region" description="Basic and acidic residues" evidence="1">
    <location>
        <begin position="26"/>
        <end position="36"/>
    </location>
</feature>
<feature type="region of interest" description="Disordered" evidence="1">
    <location>
        <begin position="1"/>
        <end position="93"/>
    </location>
</feature>
<feature type="compositionally biased region" description="Low complexity" evidence="1">
    <location>
        <begin position="13"/>
        <end position="25"/>
    </location>
</feature>
<proteinExistence type="predicted"/>
<sequence>MAAGVPEVGGDEGATAFGAGGVAVADRLEQRKEGVRGMEGITPDRAGHRAEIGSSKWSQKRGKERDASPGRVDPGGAPMGAVARSGSPASEWR</sequence>
<accession>M7YW53</accession>
<name>M7YW53_TRIUA</name>
<evidence type="ECO:0000313" key="2">
    <source>
        <dbReference type="EMBL" id="EMS54978.1"/>
    </source>
</evidence>
<gene>
    <name evidence="2" type="ORF">TRIUR3_31712</name>
</gene>